<organism evidence="1 2">
    <name type="scientific">Candidatus Methanoperedens nitratireducens</name>
    <dbReference type="NCBI Taxonomy" id="1392998"/>
    <lineage>
        <taxon>Archaea</taxon>
        <taxon>Methanobacteriati</taxon>
        <taxon>Methanobacteriota</taxon>
        <taxon>Stenosarchaea group</taxon>
        <taxon>Methanomicrobia</taxon>
        <taxon>Methanosarcinales</taxon>
        <taxon>ANME-2 cluster</taxon>
        <taxon>Candidatus Methanoperedentaceae</taxon>
        <taxon>Candidatus Methanoperedens</taxon>
    </lineage>
</organism>
<name>A0A0P8A4W5_9EURY</name>
<evidence type="ECO:0000313" key="1">
    <source>
        <dbReference type="EMBL" id="KPQ43187.1"/>
    </source>
</evidence>
<comment type="caution">
    <text evidence="1">The sequence shown here is derived from an EMBL/GenBank/DDBJ whole genome shotgun (WGS) entry which is preliminary data.</text>
</comment>
<dbReference type="AlphaFoldDB" id="A0A0P8A4W5"/>
<dbReference type="Proteomes" id="UP000050360">
    <property type="component" value="Unassembled WGS sequence"/>
</dbReference>
<evidence type="ECO:0000313" key="2">
    <source>
        <dbReference type="Proteomes" id="UP000050360"/>
    </source>
</evidence>
<proteinExistence type="predicted"/>
<accession>A0A0P8A4W5</accession>
<sequence>MKKIVSINPATGEVNEEFELYSEDRVLEKVFLEAGFPEGIYQTLLNFAFLMR</sequence>
<gene>
    <name evidence="1" type="ORF">MPEBLZ_02243</name>
</gene>
<reference evidence="1 2" key="1">
    <citation type="submission" date="2015-09" db="EMBL/GenBank/DDBJ databases">
        <title>A metagenomics-based metabolic model of nitrate-dependent anaerobic oxidation of methane by Methanoperedens-like archaea.</title>
        <authorList>
            <person name="Arshad A."/>
            <person name="Speth D.R."/>
            <person name="De Graaf R.M."/>
            <person name="Op Den Camp H.J."/>
            <person name="Jetten M.S."/>
            <person name="Welte C.U."/>
        </authorList>
    </citation>
    <scope>NUCLEOTIDE SEQUENCE [LARGE SCALE GENOMIC DNA]</scope>
</reference>
<dbReference type="EMBL" id="LKCM01000172">
    <property type="protein sequence ID" value="KPQ43187.1"/>
    <property type="molecule type" value="Genomic_DNA"/>
</dbReference>
<protein>
    <submittedName>
        <fullName evidence="1">Uncharacterized protein</fullName>
    </submittedName>
</protein>